<dbReference type="RefSeq" id="WP_127945341.1">
    <property type="nucleotide sequence ID" value="NZ_RKLN01000001.1"/>
</dbReference>
<organism evidence="3 4">
    <name type="scientific">Rhodococcus spongiicola</name>
    <dbReference type="NCBI Taxonomy" id="2487352"/>
    <lineage>
        <taxon>Bacteria</taxon>
        <taxon>Bacillati</taxon>
        <taxon>Actinomycetota</taxon>
        <taxon>Actinomycetes</taxon>
        <taxon>Mycobacteriales</taxon>
        <taxon>Nocardiaceae</taxon>
        <taxon>Rhodococcus</taxon>
    </lineage>
</organism>
<evidence type="ECO:0000313" key="3">
    <source>
        <dbReference type="EMBL" id="RVW06284.1"/>
    </source>
</evidence>
<feature type="transmembrane region" description="Helical" evidence="2">
    <location>
        <begin position="32"/>
        <end position="50"/>
    </location>
</feature>
<protein>
    <recommendedName>
        <fullName evidence="5">PASTA domain-containing protein</fullName>
    </recommendedName>
</protein>
<keyword evidence="2" id="KW-1133">Transmembrane helix</keyword>
<dbReference type="Proteomes" id="UP000284333">
    <property type="component" value="Unassembled WGS sequence"/>
</dbReference>
<evidence type="ECO:0008006" key="5">
    <source>
        <dbReference type="Google" id="ProtNLM"/>
    </source>
</evidence>
<proteinExistence type="predicted"/>
<reference evidence="3 4" key="1">
    <citation type="submission" date="2018-11" db="EMBL/GenBank/DDBJ databases">
        <title>Rhodococcus spongicola sp. nov. and Rhodococcus xishaensis sp. nov. from marine sponges.</title>
        <authorList>
            <person name="Li L."/>
            <person name="Lin H.W."/>
        </authorList>
    </citation>
    <scope>NUCLEOTIDE SEQUENCE [LARGE SCALE GENOMIC DNA]</scope>
    <source>
        <strain evidence="3 4">LHW50502</strain>
    </source>
</reference>
<evidence type="ECO:0000256" key="1">
    <source>
        <dbReference type="SAM" id="MobiDB-lite"/>
    </source>
</evidence>
<feature type="transmembrane region" description="Helical" evidence="2">
    <location>
        <begin position="103"/>
        <end position="121"/>
    </location>
</feature>
<gene>
    <name evidence="3" type="ORF">EF834_02200</name>
</gene>
<dbReference type="OrthoDB" id="4335972at2"/>
<sequence length="251" mass="25923">MNIIRPYLRVVAGFFAGVCTWLAIVSLVQLDLSSVVIFLLFAAGLWYLAIGRPIRDHFARAKAENDALAARAQAGHEAFLAGDASAAFAPPPEPPAKRPIRKGVVAASLMAAALVLIGIIGDISDGLDDASSASPSSTTATPMPAVPSAAMPVAPAEPGPNAEQSSASASTPSAQVFMPSVTCMNLQAAQDTIQEAGVFFSRSQDATGKGRMQISDRNWVVVEQSPAPGIPIDEGDAMLSVVKHGEPGDCS</sequence>
<keyword evidence="2" id="KW-0812">Transmembrane</keyword>
<dbReference type="Gene3D" id="3.30.10.20">
    <property type="match status" value="1"/>
</dbReference>
<dbReference type="EMBL" id="RKLN01000001">
    <property type="protein sequence ID" value="RVW06284.1"/>
    <property type="molecule type" value="Genomic_DNA"/>
</dbReference>
<feature type="transmembrane region" description="Helical" evidence="2">
    <location>
        <begin position="7"/>
        <end position="26"/>
    </location>
</feature>
<keyword evidence="4" id="KW-1185">Reference proteome</keyword>
<feature type="compositionally biased region" description="Low complexity" evidence="1">
    <location>
        <begin position="128"/>
        <end position="156"/>
    </location>
</feature>
<evidence type="ECO:0000313" key="4">
    <source>
        <dbReference type="Proteomes" id="UP000284333"/>
    </source>
</evidence>
<comment type="caution">
    <text evidence="3">The sequence shown here is derived from an EMBL/GenBank/DDBJ whole genome shotgun (WGS) entry which is preliminary data.</text>
</comment>
<keyword evidence="2" id="KW-0472">Membrane</keyword>
<evidence type="ECO:0000256" key="2">
    <source>
        <dbReference type="SAM" id="Phobius"/>
    </source>
</evidence>
<name>A0A3S3AQW4_9NOCA</name>
<dbReference type="AlphaFoldDB" id="A0A3S3AQW4"/>
<feature type="region of interest" description="Disordered" evidence="1">
    <location>
        <begin position="128"/>
        <end position="172"/>
    </location>
</feature>
<accession>A0A3S3AQW4</accession>